<accession>A0A317E252</accession>
<reference evidence="4" key="1">
    <citation type="submission" date="2018-05" db="EMBL/GenBank/DDBJ databases">
        <title>Zavarzinia sp. HR-AS.</title>
        <authorList>
            <person name="Lee Y."/>
            <person name="Jeon C.O."/>
        </authorList>
    </citation>
    <scope>NUCLEOTIDE SEQUENCE [LARGE SCALE GENOMIC DNA]</scope>
    <source>
        <strain evidence="4">DSM 1231</strain>
    </source>
</reference>
<dbReference type="OrthoDB" id="2242169at2"/>
<dbReference type="InterPro" id="IPR021994">
    <property type="entry name" value="DUF3592"/>
</dbReference>
<evidence type="ECO:0000259" key="2">
    <source>
        <dbReference type="Pfam" id="PF12158"/>
    </source>
</evidence>
<gene>
    <name evidence="3" type="ORF">DKG75_11885</name>
</gene>
<name>A0A317E252_9PROT</name>
<dbReference type="EMBL" id="QGLF01000003">
    <property type="protein sequence ID" value="PWR20692.1"/>
    <property type="molecule type" value="Genomic_DNA"/>
</dbReference>
<dbReference type="Proteomes" id="UP000246077">
    <property type="component" value="Unassembled WGS sequence"/>
</dbReference>
<sequence>MIWIPRIFFALAALFLAVAGLAVWLSSGIGLTAKATGTVIRLETSYSNSGNTRARSTLYCPIVAFTTATGQRIELDRGFCSSPAVYDVGESVEVSYDPDDPADAVYGGFFTRYLVAVIFGAFGTLLLIGASIAWILVRKAARPVREVMPLR</sequence>
<protein>
    <recommendedName>
        <fullName evidence="2">DUF3592 domain-containing protein</fullName>
    </recommendedName>
</protein>
<keyword evidence="4" id="KW-1185">Reference proteome</keyword>
<feature type="domain" description="DUF3592" evidence="2">
    <location>
        <begin position="35"/>
        <end position="109"/>
    </location>
</feature>
<evidence type="ECO:0000313" key="3">
    <source>
        <dbReference type="EMBL" id="PWR20692.1"/>
    </source>
</evidence>
<dbReference type="AlphaFoldDB" id="A0A317E252"/>
<proteinExistence type="predicted"/>
<evidence type="ECO:0000313" key="4">
    <source>
        <dbReference type="Proteomes" id="UP000246077"/>
    </source>
</evidence>
<keyword evidence="1" id="KW-0812">Transmembrane</keyword>
<comment type="caution">
    <text evidence="3">The sequence shown here is derived from an EMBL/GenBank/DDBJ whole genome shotgun (WGS) entry which is preliminary data.</text>
</comment>
<dbReference type="Pfam" id="PF12158">
    <property type="entry name" value="DUF3592"/>
    <property type="match status" value="1"/>
</dbReference>
<keyword evidence="1" id="KW-1133">Transmembrane helix</keyword>
<feature type="transmembrane region" description="Helical" evidence="1">
    <location>
        <begin position="113"/>
        <end position="137"/>
    </location>
</feature>
<organism evidence="3 4">
    <name type="scientific">Zavarzinia compransoris</name>
    <dbReference type="NCBI Taxonomy" id="1264899"/>
    <lineage>
        <taxon>Bacteria</taxon>
        <taxon>Pseudomonadati</taxon>
        <taxon>Pseudomonadota</taxon>
        <taxon>Alphaproteobacteria</taxon>
        <taxon>Rhodospirillales</taxon>
        <taxon>Zavarziniaceae</taxon>
        <taxon>Zavarzinia</taxon>
    </lineage>
</organism>
<keyword evidence="1" id="KW-0472">Membrane</keyword>
<evidence type="ECO:0000256" key="1">
    <source>
        <dbReference type="SAM" id="Phobius"/>
    </source>
</evidence>
<dbReference type="RefSeq" id="WP_109921336.1">
    <property type="nucleotide sequence ID" value="NZ_QGLF01000003.1"/>
</dbReference>